<proteinExistence type="predicted"/>
<organism evidence="2 3">
    <name type="scientific">Rubripirellula amarantea</name>
    <dbReference type="NCBI Taxonomy" id="2527999"/>
    <lineage>
        <taxon>Bacteria</taxon>
        <taxon>Pseudomonadati</taxon>
        <taxon>Planctomycetota</taxon>
        <taxon>Planctomycetia</taxon>
        <taxon>Pirellulales</taxon>
        <taxon>Pirellulaceae</taxon>
        <taxon>Rubripirellula</taxon>
    </lineage>
</organism>
<reference evidence="2 3" key="1">
    <citation type="submission" date="2019-02" db="EMBL/GenBank/DDBJ databases">
        <title>Deep-cultivation of Planctomycetes and their phenomic and genomic characterization uncovers novel biology.</title>
        <authorList>
            <person name="Wiegand S."/>
            <person name="Jogler M."/>
            <person name="Boedeker C."/>
            <person name="Pinto D."/>
            <person name="Vollmers J."/>
            <person name="Rivas-Marin E."/>
            <person name="Kohn T."/>
            <person name="Peeters S.H."/>
            <person name="Heuer A."/>
            <person name="Rast P."/>
            <person name="Oberbeckmann S."/>
            <person name="Bunk B."/>
            <person name="Jeske O."/>
            <person name="Meyerdierks A."/>
            <person name="Storesund J.E."/>
            <person name="Kallscheuer N."/>
            <person name="Luecker S."/>
            <person name="Lage O.M."/>
            <person name="Pohl T."/>
            <person name="Merkel B.J."/>
            <person name="Hornburger P."/>
            <person name="Mueller R.-W."/>
            <person name="Bruemmer F."/>
            <person name="Labrenz M."/>
            <person name="Spormann A.M."/>
            <person name="Op Den Camp H."/>
            <person name="Overmann J."/>
            <person name="Amann R."/>
            <person name="Jetten M.S.M."/>
            <person name="Mascher T."/>
            <person name="Medema M.H."/>
            <person name="Devos D.P."/>
            <person name="Kaster A.-K."/>
            <person name="Ovreas L."/>
            <person name="Rohde M."/>
            <person name="Galperin M.Y."/>
            <person name="Jogler C."/>
        </authorList>
    </citation>
    <scope>NUCLEOTIDE SEQUENCE [LARGE SCALE GENOMIC DNA]</scope>
    <source>
        <strain evidence="2 3">Pla22</strain>
    </source>
</reference>
<accession>A0A5C5WXE3</accession>
<dbReference type="AlphaFoldDB" id="A0A5C5WXE3"/>
<dbReference type="SUPFAM" id="SSF51569">
    <property type="entry name" value="Aldolase"/>
    <property type="match status" value="1"/>
</dbReference>
<dbReference type="Pfam" id="PF00701">
    <property type="entry name" value="DHDPS"/>
    <property type="match status" value="1"/>
</dbReference>
<sequence>MDSSEFQPAQLRQSVIAVPPMARDTNGNIDVQENEKVIRFLEAGGVRSLLYGGNAVFYHISLAEYSGTLQWLSESTSDDTVVIPSIGPAYGFARDQVEVLQQFNFPTAMLLPSRDVVDQQGIATSIRRLAEDLGKPLVVYLKFDRWLDASLIRSLEDDGVISWIKYAVVREDTSNDDYLREVIDAFPSTRIVSGIGEQPAIIHLRDFGITGFTSGCICVAPERSMEMMHAIHAGDYEKAEAIRKWFCPLEDLRNEINPIRVLHHAVEAAGIAKMGPLQPMLSDLDDSSIERIRAAVSQMA</sequence>
<dbReference type="Proteomes" id="UP000316598">
    <property type="component" value="Unassembled WGS sequence"/>
</dbReference>
<name>A0A5C5WXE3_9BACT</name>
<gene>
    <name evidence="2" type="ORF">Pla22_21900</name>
</gene>
<comment type="caution">
    <text evidence="2">The sequence shown here is derived from an EMBL/GenBank/DDBJ whole genome shotgun (WGS) entry which is preliminary data.</text>
</comment>
<dbReference type="CDD" id="cd00408">
    <property type="entry name" value="DHDPS-like"/>
    <property type="match status" value="1"/>
</dbReference>
<keyword evidence="3" id="KW-1185">Reference proteome</keyword>
<dbReference type="EMBL" id="SJPI01000001">
    <property type="protein sequence ID" value="TWT54542.1"/>
    <property type="molecule type" value="Genomic_DNA"/>
</dbReference>
<keyword evidence="1" id="KW-0456">Lyase</keyword>
<evidence type="ECO:0000256" key="1">
    <source>
        <dbReference type="ARBA" id="ARBA00023239"/>
    </source>
</evidence>
<protein>
    <submittedName>
        <fullName evidence="2">5-dehydro-4-deoxyglucarate dehydratase</fullName>
    </submittedName>
</protein>
<dbReference type="RefSeq" id="WP_242631921.1">
    <property type="nucleotide sequence ID" value="NZ_SJPI01000001.1"/>
</dbReference>
<evidence type="ECO:0000313" key="3">
    <source>
        <dbReference type="Proteomes" id="UP000316598"/>
    </source>
</evidence>
<dbReference type="GO" id="GO:0016829">
    <property type="term" value="F:lyase activity"/>
    <property type="evidence" value="ECO:0007669"/>
    <property type="project" value="UniProtKB-KW"/>
</dbReference>
<dbReference type="InterPro" id="IPR013785">
    <property type="entry name" value="Aldolase_TIM"/>
</dbReference>
<dbReference type="SMART" id="SM01130">
    <property type="entry name" value="DHDPS"/>
    <property type="match status" value="1"/>
</dbReference>
<dbReference type="InterPro" id="IPR002220">
    <property type="entry name" value="DapA-like"/>
</dbReference>
<evidence type="ECO:0000313" key="2">
    <source>
        <dbReference type="EMBL" id="TWT54542.1"/>
    </source>
</evidence>
<dbReference type="Gene3D" id="3.20.20.70">
    <property type="entry name" value="Aldolase class I"/>
    <property type="match status" value="1"/>
</dbReference>